<dbReference type="InterPro" id="IPR036322">
    <property type="entry name" value="WD40_repeat_dom_sf"/>
</dbReference>
<dbReference type="SUPFAM" id="SSF50978">
    <property type="entry name" value="WD40 repeat-like"/>
    <property type="match status" value="3"/>
</dbReference>
<keyword evidence="3 8" id="KW-0853">WD repeat</keyword>
<dbReference type="EMBL" id="UFQT01004242">
    <property type="protein sequence ID" value="SSX35590.1"/>
    <property type="molecule type" value="Genomic_DNA"/>
</dbReference>
<dbReference type="PROSITE" id="PS50082">
    <property type="entry name" value="WD_REPEATS_2"/>
    <property type="match status" value="1"/>
</dbReference>
<evidence type="ECO:0000256" key="8">
    <source>
        <dbReference type="PROSITE-ProRule" id="PRU00221"/>
    </source>
</evidence>
<evidence type="ECO:0000256" key="5">
    <source>
        <dbReference type="ARBA" id="ARBA00022737"/>
    </source>
</evidence>
<evidence type="ECO:0000256" key="3">
    <source>
        <dbReference type="ARBA" id="ARBA00022574"/>
    </source>
</evidence>
<dbReference type="PROSITE" id="PS50294">
    <property type="entry name" value="WD_REPEATS_REGION"/>
    <property type="match status" value="1"/>
</dbReference>
<reference evidence="10" key="2">
    <citation type="submission" date="2018-07" db="EMBL/GenBank/DDBJ databases">
        <authorList>
            <person name="Quirk P.G."/>
            <person name="Krulwich T.A."/>
        </authorList>
    </citation>
    <scope>NUCLEOTIDE SEQUENCE</scope>
</reference>
<dbReference type="VEuPathDB" id="VectorBase:CSON010443"/>
<name>A0A336LEW1_CULSO</name>
<dbReference type="GO" id="GO:0030488">
    <property type="term" value="P:tRNA methylation"/>
    <property type="evidence" value="ECO:0007669"/>
    <property type="project" value="TreeGrafter"/>
</dbReference>
<dbReference type="Gene3D" id="2.130.10.10">
    <property type="entry name" value="YVTN repeat-like/Quinoprotein amine dehydrogenase"/>
    <property type="match status" value="3"/>
</dbReference>
<dbReference type="AlphaFoldDB" id="A0A336LEW1"/>
<dbReference type="OMA" id="IIVWSCF"/>
<dbReference type="PANTHER" id="PTHR14344:SF3">
    <property type="entry name" value="WD REPEAT-CONTAINING PROTEIN 6"/>
    <property type="match status" value="1"/>
</dbReference>
<dbReference type="InterPro" id="IPR001680">
    <property type="entry name" value="WD40_rpt"/>
</dbReference>
<dbReference type="InterPro" id="IPR015943">
    <property type="entry name" value="WD40/YVTN_repeat-like_dom_sf"/>
</dbReference>
<evidence type="ECO:0000256" key="1">
    <source>
        <dbReference type="ARBA" id="ARBA00004496"/>
    </source>
</evidence>
<comment type="similarity">
    <text evidence="6">Belongs to the WD repeat WDR6 family.</text>
</comment>
<accession>A0A336LEW1</accession>
<evidence type="ECO:0000256" key="6">
    <source>
        <dbReference type="ARBA" id="ARBA00038255"/>
    </source>
</evidence>
<evidence type="ECO:0000313" key="9">
    <source>
        <dbReference type="EMBL" id="SSX16270.1"/>
    </source>
</evidence>
<dbReference type="SMART" id="SM00320">
    <property type="entry name" value="WD40"/>
    <property type="match status" value="6"/>
</dbReference>
<evidence type="ECO:0000256" key="2">
    <source>
        <dbReference type="ARBA" id="ARBA00022490"/>
    </source>
</evidence>
<evidence type="ECO:0000256" key="4">
    <source>
        <dbReference type="ARBA" id="ARBA00022694"/>
    </source>
</evidence>
<comment type="subcellular location">
    <subcellularLocation>
        <location evidence="1">Cytoplasm</location>
    </subcellularLocation>
</comment>
<proteinExistence type="inferred from homology"/>
<keyword evidence="2" id="KW-0963">Cytoplasm</keyword>
<organism evidence="9">
    <name type="scientific">Culicoides sonorensis</name>
    <name type="common">Biting midge</name>
    <dbReference type="NCBI Taxonomy" id="179676"/>
    <lineage>
        <taxon>Eukaryota</taxon>
        <taxon>Metazoa</taxon>
        <taxon>Ecdysozoa</taxon>
        <taxon>Arthropoda</taxon>
        <taxon>Hexapoda</taxon>
        <taxon>Insecta</taxon>
        <taxon>Pterygota</taxon>
        <taxon>Neoptera</taxon>
        <taxon>Endopterygota</taxon>
        <taxon>Diptera</taxon>
        <taxon>Nematocera</taxon>
        <taxon>Chironomoidea</taxon>
        <taxon>Ceratopogonidae</taxon>
        <taxon>Ceratopogoninae</taxon>
        <taxon>Culicoides</taxon>
        <taxon>Monoculicoides</taxon>
    </lineage>
</organism>
<dbReference type="EMBL" id="UFQS01004242">
    <property type="protein sequence ID" value="SSX16270.1"/>
    <property type="molecule type" value="Genomic_DNA"/>
</dbReference>
<dbReference type="InterPro" id="IPR051973">
    <property type="entry name" value="tRNA_Anticodon_Mtase-Reg"/>
</dbReference>
<evidence type="ECO:0000313" key="10">
    <source>
        <dbReference type="EMBL" id="SSX35590.1"/>
    </source>
</evidence>
<dbReference type="PANTHER" id="PTHR14344">
    <property type="entry name" value="WD REPEAT PROTEIN"/>
    <property type="match status" value="1"/>
</dbReference>
<gene>
    <name evidence="9" type="primary">CSON010443</name>
</gene>
<keyword evidence="4" id="KW-0819">tRNA processing</keyword>
<evidence type="ECO:0000256" key="7">
    <source>
        <dbReference type="ARBA" id="ARBA00040154"/>
    </source>
</evidence>
<keyword evidence="5" id="KW-0677">Repeat</keyword>
<reference evidence="9" key="1">
    <citation type="submission" date="2018-04" db="EMBL/GenBank/DDBJ databases">
        <authorList>
            <person name="Go L.Y."/>
            <person name="Mitchell J.A."/>
        </authorList>
    </citation>
    <scope>NUCLEOTIDE SEQUENCE</scope>
    <source>
        <tissue evidence="9">Whole organism</tissue>
    </source>
</reference>
<feature type="repeat" description="WD" evidence="8">
    <location>
        <begin position="187"/>
        <end position="220"/>
    </location>
</feature>
<sequence length="1003" mass="114547">MLITDALCVRFLSENELFAGLGNQLQYFYVDEKLQTIRKICSIRTKYKISNIIINRLAENIQIVASAGSDLLVTCLENHEFVIKFTLKINDWINAIHFNASKPDILHLVTAHNRASAISLDFSKKNGLILKRSRCQEISTAYASLIYGDSWKNLLFLAGTAFGELIIWSPSNIQCNDDIGIILIRIPNSHNGVIFNIDLNMEASLLTTASDDRSIQLWKITLNDLDMKKPSIEKIKRCFAHTSRVFRSKIIKKDENFYILSIGEDSHVCLWDDAGNLIYKKYLENCGTIWGLDYCKITETVVVSTNNGRLLKIPLAEQFNGSSIRENVIETREKGNSIVKLKYISIRIAINVTQGLLICLTELNQILVYDENSEMKNSFQLETGTSKICLMETCGQYAYFVTTDSEIFLYEYELNSTSQDFVLKCHEKIHWNSSCEDKKGENRKIRSIIRSLNSLGHDRIVICSSQGHILVLNSLTLKMMFEFYLPKSAEPWITSAISIGCGFLIGDRCGHLHLYKNCNKNPIHTLRRLHGNMGITQIIKINSNTFTTTGHDSACRTIKLENDRLKHIFAQKTSNINLIERLHHQYIFGFNSSYFICHHEKNGTIFEHNCGGGNRQFDLYLNAIEPKHEFSLAVIQQRRVKQVTFKLKSTKENSLEFPDVRWHHLDCNFIKIIESSTSLLITGGEDTLMKFYQMQEDGNEMNLNLLRTSNQHNSGIKSIIATKSEINDDTFVISVGSRAKICISRLKFLKSSEYSIEEELQFMLYSDEEKLKPENEQQISFDPESSFTSVALVKNGEDNQLVCGCSDGYLRTFNVKLESNPITITLDKEIYYGKSILHVEKIEYKNFTLILSMGTDGIINFWNSSSFDGIIHQLRHHESGIHAYDCMMDENSDLLIATGGDDQSICVSKISFQVKEEEKLSIEVQKTFKIPDLHTAQVTGVRFLDDSTLITTGIDQTIHEIHFDLKMNKKDNRRSWWTSVEDAKGLLTFRDKIIVYGNGLEIL</sequence>
<dbReference type="GO" id="GO:0005737">
    <property type="term" value="C:cytoplasm"/>
    <property type="evidence" value="ECO:0007669"/>
    <property type="project" value="UniProtKB-SubCell"/>
</dbReference>
<protein>
    <recommendedName>
        <fullName evidence="7">tRNA (34-2'-O)-methyltransferase regulator WDR6</fullName>
    </recommendedName>
</protein>